<feature type="domain" description="Cupin type-2" evidence="1">
    <location>
        <begin position="40"/>
        <end position="99"/>
    </location>
</feature>
<dbReference type="Proteomes" id="UP001566204">
    <property type="component" value="Unassembled WGS sequence"/>
</dbReference>
<evidence type="ECO:0000259" key="1">
    <source>
        <dbReference type="Pfam" id="PF07883"/>
    </source>
</evidence>
<dbReference type="GeneID" id="78463927"/>
<dbReference type="InterPro" id="IPR011051">
    <property type="entry name" value="RmlC_Cupin_sf"/>
</dbReference>
<accession>A0A4U9VQ18</accession>
<protein>
    <submittedName>
        <fullName evidence="2 3">Cupin domain</fullName>
    </submittedName>
</protein>
<dbReference type="EMBL" id="JBEOQB010000005">
    <property type="protein sequence ID" value="MEZ0453371.1"/>
    <property type="molecule type" value="Genomic_DNA"/>
</dbReference>
<dbReference type="STRING" id="1123265.GCA_000686625_01572"/>
<dbReference type="InterPro" id="IPR014710">
    <property type="entry name" value="RmlC-like_jellyroll"/>
</dbReference>
<organism evidence="3 4">
    <name type="scientific">Sphingobacterium thalpophilum</name>
    <dbReference type="NCBI Taxonomy" id="259"/>
    <lineage>
        <taxon>Bacteria</taxon>
        <taxon>Pseudomonadati</taxon>
        <taxon>Bacteroidota</taxon>
        <taxon>Sphingobacteriia</taxon>
        <taxon>Sphingobacteriales</taxon>
        <taxon>Sphingobacteriaceae</taxon>
        <taxon>Sphingobacterium</taxon>
    </lineage>
</organism>
<gene>
    <name evidence="2" type="ORF">ABTW24_17400</name>
    <name evidence="3" type="ORF">NCTC11429_03241</name>
</gene>
<evidence type="ECO:0000313" key="5">
    <source>
        <dbReference type="Proteomes" id="UP001566204"/>
    </source>
</evidence>
<dbReference type="AlphaFoldDB" id="A0A4U9VQ18"/>
<proteinExistence type="predicted"/>
<evidence type="ECO:0000313" key="4">
    <source>
        <dbReference type="Proteomes" id="UP000308196"/>
    </source>
</evidence>
<keyword evidence="5" id="KW-1185">Reference proteome</keyword>
<dbReference type="CDD" id="cd02238">
    <property type="entry name" value="cupin_KdgF"/>
    <property type="match status" value="1"/>
</dbReference>
<dbReference type="InterPro" id="IPR052535">
    <property type="entry name" value="Bacilysin_H2HPP_isomerase"/>
</dbReference>
<name>A0A4U9VQ18_9SPHI</name>
<dbReference type="Pfam" id="PF07883">
    <property type="entry name" value="Cupin_2"/>
    <property type="match status" value="1"/>
</dbReference>
<reference evidence="2 5" key="2">
    <citation type="submission" date="2024-06" db="EMBL/GenBank/DDBJ databases">
        <title>Soil Sphingobacterium thalpophilum.</title>
        <authorList>
            <person name="Yang J."/>
            <person name="Li J."/>
        </authorList>
    </citation>
    <scope>NUCLEOTIDE SEQUENCE [LARGE SCALE GENOMIC DNA]</scope>
    <source>
        <strain evidence="2 5">22g91tb</strain>
    </source>
</reference>
<evidence type="ECO:0000313" key="2">
    <source>
        <dbReference type="EMBL" id="MEZ0453371.1"/>
    </source>
</evidence>
<dbReference type="PIRSF" id="PIRSF029883">
    <property type="entry name" value="KdgF"/>
    <property type="match status" value="1"/>
</dbReference>
<sequence length="120" mass="13699">MKEKNSEIFLPDSELQWEDLGDGVRRKILVYNEQLMVMKVQFKKGAIGALHQHPHTQISYVNTGKFNYHINGIDRILTAGDSCIVYPGYIHGCECLEEGELIDSFTPYREDFVETASSKT</sequence>
<reference evidence="3 4" key="1">
    <citation type="submission" date="2019-05" db="EMBL/GenBank/DDBJ databases">
        <authorList>
            <consortium name="Pathogen Informatics"/>
        </authorList>
    </citation>
    <scope>NUCLEOTIDE SEQUENCE [LARGE SCALE GENOMIC DNA]</scope>
    <source>
        <strain evidence="3 4">NCTC11429</strain>
    </source>
</reference>
<dbReference type="InterPro" id="IPR013096">
    <property type="entry name" value="Cupin_2"/>
</dbReference>
<dbReference type="RefSeq" id="WP_037532524.1">
    <property type="nucleotide sequence ID" value="NZ_CP141191.1"/>
</dbReference>
<dbReference type="PANTHER" id="PTHR40112">
    <property type="entry name" value="H2HPP ISOMERASE"/>
    <property type="match status" value="1"/>
</dbReference>
<evidence type="ECO:0000313" key="3">
    <source>
        <dbReference type="EMBL" id="VTR45594.1"/>
    </source>
</evidence>
<dbReference type="SUPFAM" id="SSF51182">
    <property type="entry name" value="RmlC-like cupins"/>
    <property type="match status" value="1"/>
</dbReference>
<dbReference type="Gene3D" id="2.60.120.10">
    <property type="entry name" value="Jelly Rolls"/>
    <property type="match status" value="1"/>
</dbReference>
<dbReference type="Proteomes" id="UP000308196">
    <property type="component" value="Chromosome"/>
</dbReference>
<dbReference type="PANTHER" id="PTHR40112:SF1">
    <property type="entry name" value="H2HPP ISOMERASE"/>
    <property type="match status" value="1"/>
</dbReference>
<dbReference type="KEGG" id="stha:NCTC11429_03241"/>
<dbReference type="InterPro" id="IPR025499">
    <property type="entry name" value="KdgF"/>
</dbReference>
<dbReference type="EMBL" id="LR590484">
    <property type="protein sequence ID" value="VTR45594.1"/>
    <property type="molecule type" value="Genomic_DNA"/>
</dbReference>